<dbReference type="EMBL" id="JJPL01000078">
    <property type="protein sequence ID" value="KKG64488.1"/>
    <property type="molecule type" value="Genomic_DNA"/>
</dbReference>
<dbReference type="Proteomes" id="UP000034298">
    <property type="component" value="Unassembled WGS sequence"/>
</dbReference>
<dbReference type="GO" id="GO:0009307">
    <property type="term" value="P:DNA restriction-modification system"/>
    <property type="evidence" value="ECO:0007669"/>
    <property type="project" value="InterPro"/>
</dbReference>
<evidence type="ECO:0000259" key="1">
    <source>
        <dbReference type="Pfam" id="PF04471"/>
    </source>
</evidence>
<dbReference type="PANTHER" id="PTHR30015:SF6">
    <property type="entry name" value="SLL1429 PROTEIN"/>
    <property type="match status" value="1"/>
</dbReference>
<dbReference type="SUPFAM" id="SSF52980">
    <property type="entry name" value="Restriction endonuclease-like"/>
    <property type="match status" value="1"/>
</dbReference>
<evidence type="ECO:0000313" key="4">
    <source>
        <dbReference type="Proteomes" id="UP000034298"/>
    </source>
</evidence>
<evidence type="ECO:0000313" key="2">
    <source>
        <dbReference type="EMBL" id="KKG32697.1"/>
    </source>
</evidence>
<organism evidence="3 5">
    <name type="scientific">Methanosarcina mazei</name>
    <name type="common">Methanosarcina frisia</name>
    <dbReference type="NCBI Taxonomy" id="2209"/>
    <lineage>
        <taxon>Archaea</taxon>
        <taxon>Methanobacteriati</taxon>
        <taxon>Methanobacteriota</taxon>
        <taxon>Stenosarchaea group</taxon>
        <taxon>Methanomicrobia</taxon>
        <taxon>Methanosarcinales</taxon>
        <taxon>Methanosarcinaceae</taxon>
        <taxon>Methanosarcina</taxon>
    </lineage>
</organism>
<dbReference type="GO" id="GO:0003677">
    <property type="term" value="F:DNA binding"/>
    <property type="evidence" value="ECO:0007669"/>
    <property type="project" value="InterPro"/>
</dbReference>
<sequence>MIEWLLVFAFIMGITYKVNVKKRNAKKLEFLRNDLNYIINKSSKKAVFFACELLKIYGEKLNKHLNKLKRLVQSKIKVKTRNTEELESLRNDFRNILDKNPEKAIDYACEFLRIYGEESNKHLDKFKRLVQLQFNKNENEVNIELRNAHRRVNEEKELLSLSYEFKAVLDKNPKEINDYINVYFEIYGSDYTHSIDKFRKLMWLKFNLDNLEKEEIESKIKEEALRNSNEYELIYSFVQKYGSDCTKYDYLENLYLLLSQKGVSLEKSSLKRLVKSEFSKQDYDRFKERIIRTEPSTRDEFIKVFLELYPDNYLKYLDYFNELMLRLGFEKLSPSNIPHYQKEMEIERFEKQLKNDYMRKNSIWQIDTMSGFEFEDFLAELYLSMGYSIERTPYTGDQGADLVVFRYGEKSVIQAKNYSDKVSNKAVQEVVAAKGFYKCERAIVVTNNYFTNSAIDLAQANDVELVDRNKLEQLINKYL</sequence>
<dbReference type="Pfam" id="PF04471">
    <property type="entry name" value="Mrr_cat"/>
    <property type="match status" value="1"/>
</dbReference>
<comment type="caution">
    <text evidence="3">The sequence shown here is derived from an EMBL/GenBank/DDBJ whole genome shotgun (WGS) entry which is preliminary data.</text>
</comment>
<dbReference type="GO" id="GO:0015666">
    <property type="term" value="F:restriction endodeoxyribonuclease activity"/>
    <property type="evidence" value="ECO:0007669"/>
    <property type="project" value="TreeGrafter"/>
</dbReference>
<evidence type="ECO:0000313" key="3">
    <source>
        <dbReference type="EMBL" id="KKG64488.1"/>
    </source>
</evidence>
<dbReference type="PATRIC" id="fig|2209.62.peg.3342"/>
<dbReference type="InterPro" id="IPR007560">
    <property type="entry name" value="Restrct_endonuc_IV_Mrr"/>
</dbReference>
<reference evidence="4 5" key="1">
    <citation type="journal article" date="2015" name="ISME J.">
        <title>Genomic and phenotypic differentiation among Methanosarcina mazei populations from Columbia River sediment.</title>
        <authorList>
            <person name="Youngblut N.D."/>
            <person name="Wirth J.S."/>
            <person name="Henriksen J.R."/>
            <person name="Smith M."/>
            <person name="Simon H."/>
            <person name="Metcalf W.W."/>
            <person name="Whitaker R.J."/>
        </authorList>
    </citation>
    <scope>NUCLEOTIDE SEQUENCE [LARGE SCALE GENOMIC DNA]</scope>
    <source>
        <strain evidence="2 4">3.F.A.1B.1</strain>
        <strain evidence="3 5">3.F.T.2.1</strain>
    </source>
</reference>
<dbReference type="Gene3D" id="3.40.1350.10">
    <property type="match status" value="1"/>
</dbReference>
<dbReference type="Proteomes" id="UP000034424">
    <property type="component" value="Unassembled WGS sequence"/>
</dbReference>
<name>A0A0F8IM10_METMZ</name>
<evidence type="ECO:0000313" key="5">
    <source>
        <dbReference type="Proteomes" id="UP000034424"/>
    </source>
</evidence>
<dbReference type="InterPro" id="IPR011335">
    <property type="entry name" value="Restrct_endonuc-II-like"/>
</dbReference>
<feature type="domain" description="Restriction endonuclease type IV Mrr" evidence="1">
    <location>
        <begin position="366"/>
        <end position="475"/>
    </location>
</feature>
<dbReference type="AlphaFoldDB" id="A0A0F8IM10"/>
<proteinExistence type="predicted"/>
<dbReference type="PANTHER" id="PTHR30015">
    <property type="entry name" value="MRR RESTRICTION SYSTEM PROTEIN"/>
    <property type="match status" value="1"/>
</dbReference>
<gene>
    <name evidence="2" type="ORF">DU30_15665</name>
    <name evidence="3" type="ORF">DU67_07420</name>
</gene>
<dbReference type="RefSeq" id="WP_235278097.1">
    <property type="nucleotide sequence ID" value="NZ_JJPC01000116.1"/>
</dbReference>
<dbReference type="InterPro" id="IPR011856">
    <property type="entry name" value="tRNA_endonuc-like_dom_sf"/>
</dbReference>
<protein>
    <recommendedName>
        <fullName evidence="1">Restriction endonuclease type IV Mrr domain-containing protein</fullName>
    </recommendedName>
</protein>
<dbReference type="InterPro" id="IPR052906">
    <property type="entry name" value="Type_IV_Methyl-Rstrct_Enzyme"/>
</dbReference>
<dbReference type="EMBL" id="JJPC01000116">
    <property type="protein sequence ID" value="KKG32697.1"/>
    <property type="molecule type" value="Genomic_DNA"/>
</dbReference>
<accession>A0A0F8IM10</accession>